<sequence length="488" mass="52974">MQAEKPAEKPKKPKGRKKDWVMEAGAGAPPPEKPSPPSSPELVAGWYPTHPDMTGRLSYSPDSDELELARAVAEAQVENMQKTARKKATLAAAAAENRLFDCTQEKFLNEMDVAALADATAGSKAKTPQAAAASWNTPPTNTSVPIIPRAPAPRQFAPVFHQSPAHWRTPAKNDDSAFTMQSTTWPTVTGQEEESVAGRNGRHSAPPMLPSPTKWSPETQAAPAKKKAASVKPKGKPKAKKISAGGGDSHFTDGEVSTFFDILDTAFSSRANKHRFQLIVNISHFTHSAVMHGTRSVHNSRHHGSISREHKDVRDVVIMSPTIVIHGLLIQIFMFLEGKLQTIHNKSNITKLVVSQLYNLAEKLSLCGRGPFNASKWVLPKNSEHAPSTKTEPDVSMIGSKAKPSLKNEFTSSEAIPGQHKPNASFSINNARSPMGVLAQLFEPCAILFSCPRGMTVKPRSEQLNKFPKGWMVKTGCCDESLVVARGV</sequence>
<accession>A0A9N8E3R4</accession>
<keyword evidence="3" id="KW-1185">Reference proteome</keyword>
<feature type="region of interest" description="Disordered" evidence="1">
    <location>
        <begin position="1"/>
        <end position="62"/>
    </location>
</feature>
<name>A0A9N8E3R4_9STRA</name>
<feature type="compositionally biased region" description="Basic residues" evidence="1">
    <location>
        <begin position="224"/>
        <end position="241"/>
    </location>
</feature>
<feature type="compositionally biased region" description="Polar residues" evidence="1">
    <location>
        <begin position="134"/>
        <end position="144"/>
    </location>
</feature>
<protein>
    <submittedName>
        <fullName evidence="2">Uncharacterized protein</fullName>
    </submittedName>
</protein>
<feature type="region of interest" description="Disordered" evidence="1">
    <location>
        <begin position="186"/>
        <end position="246"/>
    </location>
</feature>
<dbReference type="AlphaFoldDB" id="A0A9N8E3R4"/>
<dbReference type="EMBL" id="CAICTM010000492">
    <property type="protein sequence ID" value="CAB9511625.1"/>
    <property type="molecule type" value="Genomic_DNA"/>
</dbReference>
<evidence type="ECO:0000256" key="1">
    <source>
        <dbReference type="SAM" id="MobiDB-lite"/>
    </source>
</evidence>
<feature type="compositionally biased region" description="Pro residues" evidence="1">
    <location>
        <begin position="28"/>
        <end position="39"/>
    </location>
</feature>
<reference evidence="2" key="1">
    <citation type="submission" date="2020-06" db="EMBL/GenBank/DDBJ databases">
        <authorList>
            <consortium name="Plant Systems Biology data submission"/>
        </authorList>
    </citation>
    <scope>NUCLEOTIDE SEQUENCE</scope>
    <source>
        <strain evidence="2">D6</strain>
    </source>
</reference>
<feature type="compositionally biased region" description="Basic and acidic residues" evidence="1">
    <location>
        <begin position="1"/>
        <end position="10"/>
    </location>
</feature>
<evidence type="ECO:0000313" key="2">
    <source>
        <dbReference type="EMBL" id="CAB9511625.1"/>
    </source>
</evidence>
<dbReference type="Proteomes" id="UP001153069">
    <property type="component" value="Unassembled WGS sequence"/>
</dbReference>
<comment type="caution">
    <text evidence="2">The sequence shown here is derived from an EMBL/GenBank/DDBJ whole genome shotgun (WGS) entry which is preliminary data.</text>
</comment>
<organism evidence="2 3">
    <name type="scientific">Seminavis robusta</name>
    <dbReference type="NCBI Taxonomy" id="568900"/>
    <lineage>
        <taxon>Eukaryota</taxon>
        <taxon>Sar</taxon>
        <taxon>Stramenopiles</taxon>
        <taxon>Ochrophyta</taxon>
        <taxon>Bacillariophyta</taxon>
        <taxon>Bacillariophyceae</taxon>
        <taxon>Bacillariophycidae</taxon>
        <taxon>Naviculales</taxon>
        <taxon>Naviculaceae</taxon>
        <taxon>Seminavis</taxon>
    </lineage>
</organism>
<evidence type="ECO:0000313" key="3">
    <source>
        <dbReference type="Proteomes" id="UP001153069"/>
    </source>
</evidence>
<proteinExistence type="predicted"/>
<feature type="region of interest" description="Disordered" evidence="1">
    <location>
        <begin position="128"/>
        <end position="149"/>
    </location>
</feature>
<gene>
    <name evidence="2" type="ORF">SEMRO_493_G154210.1</name>
</gene>